<feature type="compositionally biased region" description="Polar residues" evidence="1">
    <location>
        <begin position="246"/>
        <end position="273"/>
    </location>
</feature>
<comment type="caution">
    <text evidence="2">The sequence shown here is derived from an EMBL/GenBank/DDBJ whole genome shotgun (WGS) entry which is preliminary data.</text>
</comment>
<feature type="compositionally biased region" description="Polar residues" evidence="1">
    <location>
        <begin position="1"/>
        <end position="18"/>
    </location>
</feature>
<dbReference type="Proteomes" id="UP000324629">
    <property type="component" value="Unassembled WGS sequence"/>
</dbReference>
<feature type="compositionally biased region" description="Polar residues" evidence="1">
    <location>
        <begin position="201"/>
        <end position="222"/>
    </location>
</feature>
<evidence type="ECO:0000256" key="1">
    <source>
        <dbReference type="SAM" id="MobiDB-lite"/>
    </source>
</evidence>
<reference evidence="2 3" key="1">
    <citation type="journal article" date="2019" name="Gigascience">
        <title>Whole-genome sequence of the oriental lung fluke Paragonimus westermani.</title>
        <authorList>
            <person name="Oey H."/>
            <person name="Zakrzewski M."/>
            <person name="Narain K."/>
            <person name="Devi K.R."/>
            <person name="Agatsuma T."/>
            <person name="Nawaratna S."/>
            <person name="Gobert G.N."/>
            <person name="Jones M.K."/>
            <person name="Ragan M.A."/>
            <person name="McManus D.P."/>
            <person name="Krause L."/>
        </authorList>
    </citation>
    <scope>NUCLEOTIDE SEQUENCE [LARGE SCALE GENOMIC DNA]</scope>
    <source>
        <strain evidence="2 3">IND2009</strain>
    </source>
</reference>
<dbReference type="AlphaFoldDB" id="A0A5J4NED5"/>
<organism evidence="2 3">
    <name type="scientific">Paragonimus westermani</name>
    <dbReference type="NCBI Taxonomy" id="34504"/>
    <lineage>
        <taxon>Eukaryota</taxon>
        <taxon>Metazoa</taxon>
        <taxon>Spiralia</taxon>
        <taxon>Lophotrochozoa</taxon>
        <taxon>Platyhelminthes</taxon>
        <taxon>Trematoda</taxon>
        <taxon>Digenea</taxon>
        <taxon>Plagiorchiida</taxon>
        <taxon>Troglotremata</taxon>
        <taxon>Troglotrematidae</taxon>
        <taxon>Paragonimus</taxon>
    </lineage>
</organism>
<name>A0A5J4NED5_9TREM</name>
<feature type="region of interest" description="Disordered" evidence="1">
    <location>
        <begin position="246"/>
        <end position="283"/>
    </location>
</feature>
<protein>
    <submittedName>
        <fullName evidence="2">Uncharacterized protein</fullName>
    </submittedName>
</protein>
<keyword evidence="3" id="KW-1185">Reference proteome</keyword>
<evidence type="ECO:0000313" key="3">
    <source>
        <dbReference type="Proteomes" id="UP000324629"/>
    </source>
</evidence>
<proteinExistence type="predicted"/>
<feature type="region of interest" description="Disordered" evidence="1">
    <location>
        <begin position="193"/>
        <end position="222"/>
    </location>
</feature>
<sequence length="530" mass="57124">MTQTDYTMKTENQKNSASVHVPTGNLKSEVALVRPFTQMLWPTDNSEIQEVPRNSLQKGTHGSHFYDNLSYLEPSLIPMGLPTYIKMGKMWSLAKNTQSSIDIRTPPTSVPNVYRNNVQKHRHSETNVAVSGSVHKLTSGKLTYWRTNEVGNKGVSKLDCYENGGHLPIRPARKLYSHKVSLVNGSLKMTGTGSPVELGRNGSTIDQTGSASPTLSEQSTESAPILRYKDELTVVLPSDIGQTNSGNRLTRSSCGWGKSTQLDTSRSSITHPGNWTEETESQFTLPNDRSAVNSSILRDSVDGPVSSSSDLNKLAFGPVSPGVVDRFGPALSGFEGRQQNSMLLGSLSPRPNNVVDIRQRKTVGLGVSENSWRSPDNQAEVAKRALLEFRRSSLGISSPSFPPPIALTAAPVSSRTRSGISERPVISTSKVSSQLSETALMTASSRPSSFSSPNTFWVGCGSFSGPSQTDLQRPLSVSVDPLAGCSNTACATLRSIQHTKLNAATQTVDDCCSPNSLTPTELARPSELVS</sequence>
<accession>A0A5J4NED5</accession>
<dbReference type="EMBL" id="QNGE01003485">
    <property type="protein sequence ID" value="KAA3673986.1"/>
    <property type="molecule type" value="Genomic_DNA"/>
</dbReference>
<feature type="region of interest" description="Disordered" evidence="1">
    <location>
        <begin position="1"/>
        <end position="20"/>
    </location>
</feature>
<gene>
    <name evidence="2" type="ORF">DEA37_0002018</name>
</gene>
<evidence type="ECO:0000313" key="2">
    <source>
        <dbReference type="EMBL" id="KAA3673986.1"/>
    </source>
</evidence>